<feature type="binding site" evidence="5">
    <location>
        <position position="11"/>
    </location>
    <ligand>
        <name>Ni(2+)</name>
        <dbReference type="ChEBI" id="CHEBI:49786"/>
    </ligand>
</feature>
<dbReference type="PIRSF" id="PIRSF004761">
    <property type="entry name" value="Hydrgn_mat_HypA"/>
    <property type="match status" value="1"/>
</dbReference>
<sequence length="125" mass="13445">MNEPGIKAVMHEMSVAISIVDAVCETARKDGALSVSRIELVVGRLAGLQVESLRFCFSSAAKGTLAEDAVLAVEEPEARGECGDCGSRFPVSFFYAECPVCRSLKVRIVSGEEFMIQSIIIEEGE</sequence>
<evidence type="ECO:0000256" key="4">
    <source>
        <dbReference type="ARBA" id="ARBA00022833"/>
    </source>
</evidence>
<protein>
    <recommendedName>
        <fullName evidence="5">Hydrogenase maturation factor HypA</fullName>
    </recommendedName>
</protein>
<evidence type="ECO:0000313" key="7">
    <source>
        <dbReference type="Proteomes" id="UP000008701"/>
    </source>
</evidence>
<evidence type="ECO:0000313" key="6">
    <source>
        <dbReference type="EMBL" id="ABL64774.1"/>
    </source>
</evidence>
<keyword evidence="4 5" id="KW-0862">Zinc</keyword>
<keyword evidence="2 5" id="KW-0533">Nickel</keyword>
<keyword evidence="7" id="KW-1185">Reference proteome</keyword>
<feature type="binding site" evidence="5">
    <location>
        <position position="82"/>
    </location>
    <ligand>
        <name>Zn(2+)</name>
        <dbReference type="ChEBI" id="CHEBI:29105"/>
    </ligand>
</feature>
<dbReference type="STRING" id="290317.Cpha266_0720"/>
<accession>A1BEE7</accession>
<evidence type="ECO:0000256" key="1">
    <source>
        <dbReference type="ARBA" id="ARBA00010748"/>
    </source>
</evidence>
<feature type="binding site" evidence="5">
    <location>
        <position position="85"/>
    </location>
    <ligand>
        <name>Zn(2+)</name>
        <dbReference type="ChEBI" id="CHEBI:29105"/>
    </ligand>
</feature>
<dbReference type="GO" id="GO:0008270">
    <property type="term" value="F:zinc ion binding"/>
    <property type="evidence" value="ECO:0007669"/>
    <property type="project" value="UniProtKB-UniRule"/>
</dbReference>
<comment type="similarity">
    <text evidence="1 5">Belongs to the HypA/HybF family.</text>
</comment>
<proteinExistence type="inferred from homology"/>
<evidence type="ECO:0000256" key="2">
    <source>
        <dbReference type="ARBA" id="ARBA00022596"/>
    </source>
</evidence>
<dbReference type="NCBIfam" id="TIGR00100">
    <property type="entry name" value="hypA"/>
    <property type="match status" value="1"/>
</dbReference>
<dbReference type="KEGG" id="cph:Cpha266_0720"/>
<gene>
    <name evidence="5" type="primary">hypA</name>
    <name evidence="6" type="ordered locus">Cpha266_0720</name>
</gene>
<dbReference type="HAMAP" id="MF_00213">
    <property type="entry name" value="HypA_HybF"/>
    <property type="match status" value="1"/>
</dbReference>
<dbReference type="eggNOG" id="COG0375">
    <property type="taxonomic scope" value="Bacteria"/>
</dbReference>
<dbReference type="Pfam" id="PF01155">
    <property type="entry name" value="HypA"/>
    <property type="match status" value="1"/>
</dbReference>
<dbReference type="EMBL" id="CP000492">
    <property type="protein sequence ID" value="ABL64774.1"/>
    <property type="molecule type" value="Genomic_DNA"/>
</dbReference>
<evidence type="ECO:0000256" key="3">
    <source>
        <dbReference type="ARBA" id="ARBA00022723"/>
    </source>
</evidence>
<dbReference type="PANTHER" id="PTHR34535">
    <property type="entry name" value="HYDROGENASE MATURATION FACTOR HYPA"/>
    <property type="match status" value="1"/>
</dbReference>
<dbReference type="Proteomes" id="UP000008701">
    <property type="component" value="Chromosome"/>
</dbReference>
<evidence type="ECO:0000256" key="5">
    <source>
        <dbReference type="HAMAP-Rule" id="MF_00213"/>
    </source>
</evidence>
<feature type="binding site" evidence="5">
    <location>
        <position position="98"/>
    </location>
    <ligand>
        <name>Zn(2+)</name>
        <dbReference type="ChEBI" id="CHEBI:29105"/>
    </ligand>
</feature>
<comment type="function">
    <text evidence="5">Involved in the maturation of [NiFe] hydrogenases. Required for nickel insertion into the metal center of the hydrogenase.</text>
</comment>
<name>A1BEE7_CHLPD</name>
<dbReference type="GO" id="GO:0051604">
    <property type="term" value="P:protein maturation"/>
    <property type="evidence" value="ECO:0007669"/>
    <property type="project" value="InterPro"/>
</dbReference>
<dbReference type="InterPro" id="IPR020538">
    <property type="entry name" value="Hydgase_Ni_incorp_HypA/HybF_CS"/>
</dbReference>
<dbReference type="HOGENOM" id="CLU_126929_3_0_10"/>
<dbReference type="PROSITE" id="PS01249">
    <property type="entry name" value="HYPA"/>
    <property type="match status" value="1"/>
</dbReference>
<dbReference type="Gene3D" id="3.30.2320.80">
    <property type="match status" value="1"/>
</dbReference>
<organism evidence="6 7">
    <name type="scientific">Chlorobium phaeobacteroides (strain DSM 266 / SMG 266 / 2430)</name>
    <dbReference type="NCBI Taxonomy" id="290317"/>
    <lineage>
        <taxon>Bacteria</taxon>
        <taxon>Pseudomonadati</taxon>
        <taxon>Chlorobiota</taxon>
        <taxon>Chlorobiia</taxon>
        <taxon>Chlorobiales</taxon>
        <taxon>Chlorobiaceae</taxon>
        <taxon>Chlorobium/Pelodictyon group</taxon>
        <taxon>Chlorobium</taxon>
    </lineage>
</organism>
<feature type="binding site" evidence="5">
    <location>
        <position position="101"/>
    </location>
    <ligand>
        <name>Zn(2+)</name>
        <dbReference type="ChEBI" id="CHEBI:29105"/>
    </ligand>
</feature>
<dbReference type="InterPro" id="IPR000688">
    <property type="entry name" value="HypA/HybF"/>
</dbReference>
<dbReference type="GO" id="GO:0016151">
    <property type="term" value="F:nickel cation binding"/>
    <property type="evidence" value="ECO:0007669"/>
    <property type="project" value="UniProtKB-UniRule"/>
</dbReference>
<reference evidence="6 7" key="1">
    <citation type="submission" date="2006-12" db="EMBL/GenBank/DDBJ databases">
        <title>Complete sequence of Chlorobium phaeobacteroides DSM 266.</title>
        <authorList>
            <consortium name="US DOE Joint Genome Institute"/>
            <person name="Copeland A."/>
            <person name="Lucas S."/>
            <person name="Lapidus A."/>
            <person name="Barry K."/>
            <person name="Detter J.C."/>
            <person name="Glavina del Rio T."/>
            <person name="Hammon N."/>
            <person name="Israni S."/>
            <person name="Pitluck S."/>
            <person name="Goltsman E."/>
            <person name="Schmutz J."/>
            <person name="Larimer F."/>
            <person name="Land M."/>
            <person name="Hauser L."/>
            <person name="Mikhailova N."/>
            <person name="Li T."/>
            <person name="Overmann J."/>
            <person name="Bryant D.A."/>
            <person name="Richardson P."/>
        </authorList>
    </citation>
    <scope>NUCLEOTIDE SEQUENCE [LARGE SCALE GENOMIC DNA]</scope>
    <source>
        <strain evidence="6 7">DSM 266</strain>
    </source>
</reference>
<dbReference type="AlphaFoldDB" id="A1BEE7"/>
<keyword evidence="3 5" id="KW-0479">Metal-binding</keyword>
<dbReference type="PANTHER" id="PTHR34535:SF3">
    <property type="entry name" value="HYDROGENASE MATURATION FACTOR HYPA"/>
    <property type="match status" value="1"/>
</dbReference>